<dbReference type="OrthoDB" id="9790745at2"/>
<dbReference type="PANTHER" id="PTHR36849">
    <property type="entry name" value="CYTOPLASMIC PROTEIN-RELATED"/>
    <property type="match status" value="1"/>
</dbReference>
<proteinExistence type="predicted"/>
<gene>
    <name evidence="1" type="ORF">RM50_06345</name>
</gene>
<dbReference type="EMBL" id="JWTB01000012">
    <property type="protein sequence ID" value="KIC67897.1"/>
    <property type="molecule type" value="Genomic_DNA"/>
</dbReference>
<sequence length="123" mass="13884">MSGTHGTFGIKRTYDAVADDDGFRVLVDRLWPRGMPKEGAAVDLWLKDVAPSTELRKEFNHRPERFADFGARYRLELDSNPAVDTLLELAAGHPRVTLLYAARNTEANNARVLLDYLRERPSA</sequence>
<protein>
    <submittedName>
        <fullName evidence="1">MarR family transcripitonal regulator</fullName>
    </submittedName>
</protein>
<evidence type="ECO:0000313" key="1">
    <source>
        <dbReference type="EMBL" id="KIC67897.1"/>
    </source>
</evidence>
<reference evidence="1 2" key="1">
    <citation type="submission" date="2014-12" db="EMBL/GenBank/DDBJ databases">
        <title>Genome sequencing of Arthrobacter phenanthrenivorans SWC37.</title>
        <authorList>
            <person name="Tan P.W."/>
            <person name="Chan K.-G."/>
        </authorList>
    </citation>
    <scope>NUCLEOTIDE SEQUENCE [LARGE SCALE GENOMIC DNA]</scope>
    <source>
        <strain evidence="1 2">SWC37</strain>
    </source>
</reference>
<dbReference type="RefSeq" id="WP_043450998.1">
    <property type="nucleotide sequence ID" value="NZ_JWTB01000012.1"/>
</dbReference>
<name>A0A0B4DGT8_PSEPS</name>
<accession>A0A0B4DGT8</accession>
<dbReference type="Pfam" id="PF22752">
    <property type="entry name" value="DUF488-N3i"/>
    <property type="match status" value="1"/>
</dbReference>
<dbReference type="AlphaFoldDB" id="A0A0B4DGT8"/>
<dbReference type="InterPro" id="IPR052552">
    <property type="entry name" value="YeaO-like"/>
</dbReference>
<comment type="caution">
    <text evidence="1">The sequence shown here is derived from an EMBL/GenBank/DDBJ whole genome shotgun (WGS) entry which is preliminary data.</text>
</comment>
<evidence type="ECO:0000313" key="2">
    <source>
        <dbReference type="Proteomes" id="UP000031196"/>
    </source>
</evidence>
<dbReference type="PANTHER" id="PTHR36849:SF1">
    <property type="entry name" value="CYTOPLASMIC PROTEIN"/>
    <property type="match status" value="1"/>
</dbReference>
<organism evidence="1 2">
    <name type="scientific">Pseudarthrobacter phenanthrenivorans</name>
    <name type="common">Arthrobacter phenanthrenivorans</name>
    <dbReference type="NCBI Taxonomy" id="361575"/>
    <lineage>
        <taxon>Bacteria</taxon>
        <taxon>Bacillati</taxon>
        <taxon>Actinomycetota</taxon>
        <taxon>Actinomycetes</taxon>
        <taxon>Micrococcales</taxon>
        <taxon>Micrococcaceae</taxon>
        <taxon>Pseudarthrobacter</taxon>
    </lineage>
</organism>
<dbReference type="Proteomes" id="UP000031196">
    <property type="component" value="Unassembled WGS sequence"/>
</dbReference>